<dbReference type="Pfam" id="PF19040">
    <property type="entry name" value="SGNH"/>
    <property type="match status" value="1"/>
</dbReference>
<evidence type="ECO:0000259" key="1">
    <source>
        <dbReference type="Pfam" id="PF19040"/>
    </source>
</evidence>
<organism evidence="2 3">
    <name type="scientific">Neisseria cinerea ATCC 14685</name>
    <dbReference type="NCBI Taxonomy" id="546262"/>
    <lineage>
        <taxon>Bacteria</taxon>
        <taxon>Pseudomonadati</taxon>
        <taxon>Pseudomonadota</taxon>
        <taxon>Betaproteobacteria</taxon>
        <taxon>Neisseriales</taxon>
        <taxon>Neisseriaceae</taxon>
        <taxon>Neisseria</taxon>
    </lineage>
</organism>
<dbReference type="InterPro" id="IPR043968">
    <property type="entry name" value="SGNH"/>
</dbReference>
<dbReference type="STRING" id="546262.NEICINOT_04304"/>
<evidence type="ECO:0000313" key="3">
    <source>
        <dbReference type="Proteomes" id="UP000003294"/>
    </source>
</evidence>
<feature type="domain" description="SGNH" evidence="1">
    <location>
        <begin position="28"/>
        <end position="82"/>
    </location>
</feature>
<dbReference type="AlphaFoldDB" id="D0W3R3"/>
<evidence type="ECO:0000313" key="2">
    <source>
        <dbReference type="EMBL" id="EEZ71461.1"/>
    </source>
</evidence>
<dbReference type="SUPFAM" id="SSF52266">
    <property type="entry name" value="SGNH hydrolase"/>
    <property type="match status" value="1"/>
</dbReference>
<accession>D0W3R3</accession>
<comment type="caution">
    <text evidence="2">The sequence shown here is derived from an EMBL/GenBank/DDBJ whole genome shotgun (WGS) entry which is preliminary data.</text>
</comment>
<gene>
    <name evidence="2" type="ORF">NEICINOT_04304</name>
</gene>
<proteinExistence type="predicted"/>
<protein>
    <recommendedName>
        <fullName evidence="1">SGNH domain-containing protein</fullName>
    </recommendedName>
</protein>
<dbReference type="Proteomes" id="UP000003294">
    <property type="component" value="Unassembled WGS sequence"/>
</dbReference>
<name>D0W3R3_NEICI</name>
<reference evidence="2 3" key="1">
    <citation type="submission" date="2009-10" db="EMBL/GenBank/DDBJ databases">
        <authorList>
            <person name="Weinstock G."/>
            <person name="Sodergren E."/>
            <person name="Clifton S."/>
            <person name="Fulton L."/>
            <person name="Fulton B."/>
            <person name="Courtney L."/>
            <person name="Fronick C."/>
            <person name="Harrison M."/>
            <person name="Strong C."/>
            <person name="Farmer C."/>
            <person name="Delahaunty K."/>
            <person name="Markovic C."/>
            <person name="Hall O."/>
            <person name="Minx P."/>
            <person name="Tomlinson C."/>
            <person name="Mitreva M."/>
            <person name="Nelson J."/>
            <person name="Hou S."/>
            <person name="Wollam A."/>
            <person name="Pepin K.H."/>
            <person name="Johnson M."/>
            <person name="Bhonagiri V."/>
            <person name="Nash W.E."/>
            <person name="Warren W."/>
            <person name="Chinwalla A."/>
            <person name="Mardis E.R."/>
            <person name="Wilson R.K."/>
        </authorList>
    </citation>
    <scope>NUCLEOTIDE SEQUENCE [LARGE SCALE GENOMIC DNA]</scope>
    <source>
        <strain evidence="2 3">ATCC 14685</strain>
    </source>
</reference>
<sequence length="97" mass="11429">MREEKLKRFAINQYLQPIQAMGNIEKSNQAVFDLVKDIPNVHWVDAQKYLPKNTVEIHGRYLYSDQDHLTEFGSYYMGREFHKHESLLKHSHGGALQ</sequence>
<dbReference type="EMBL" id="ACDY02000007">
    <property type="protein sequence ID" value="EEZ71461.1"/>
    <property type="molecule type" value="Genomic_DNA"/>
</dbReference>